<dbReference type="Gene3D" id="3.40.50.1820">
    <property type="entry name" value="alpha/beta hydrolase"/>
    <property type="match status" value="1"/>
</dbReference>
<dbReference type="Pfam" id="PF18558">
    <property type="entry name" value="HTH_51"/>
    <property type="match status" value="1"/>
</dbReference>
<dbReference type="InterPro" id="IPR042104">
    <property type="entry name" value="PKS_dehydratase_sf"/>
</dbReference>
<dbReference type="Gene3D" id="3.40.50.150">
    <property type="entry name" value="Vaccinia Virus protein VP39"/>
    <property type="match status" value="1"/>
</dbReference>
<dbReference type="InterPro" id="IPR016039">
    <property type="entry name" value="Thiolase-like"/>
</dbReference>
<dbReference type="SUPFAM" id="SSF47336">
    <property type="entry name" value="ACP-like"/>
    <property type="match status" value="2"/>
</dbReference>
<dbReference type="CDD" id="cd02440">
    <property type="entry name" value="AdoMet_MTases"/>
    <property type="match status" value="1"/>
</dbReference>
<dbReference type="InterPro" id="IPR029063">
    <property type="entry name" value="SAM-dependent_MTases_sf"/>
</dbReference>
<evidence type="ECO:0000259" key="8">
    <source>
        <dbReference type="PROSITE" id="PS50075"/>
    </source>
</evidence>
<keyword evidence="12" id="KW-1185">Reference proteome</keyword>
<dbReference type="SMART" id="SM00824">
    <property type="entry name" value="PKS_TE"/>
    <property type="match status" value="1"/>
</dbReference>
<dbReference type="InterPro" id="IPR001031">
    <property type="entry name" value="Thioesterase"/>
</dbReference>
<protein>
    <submittedName>
        <fullName evidence="11">BcPKS20, polyketide synthase</fullName>
    </submittedName>
</protein>
<dbReference type="Pfam" id="PF08659">
    <property type="entry name" value="KR"/>
    <property type="match status" value="1"/>
</dbReference>
<evidence type="ECO:0000256" key="4">
    <source>
        <dbReference type="ARBA" id="ARBA00022679"/>
    </source>
</evidence>
<dbReference type="Proteomes" id="UP000254937">
    <property type="component" value="Unassembled WGS sequence"/>
</dbReference>
<dbReference type="SUPFAM" id="SSF52151">
    <property type="entry name" value="FabD/lysophospholipase-like"/>
    <property type="match status" value="1"/>
</dbReference>
<keyword evidence="3" id="KW-0597">Phosphoprotein</keyword>
<dbReference type="Gene3D" id="1.10.1200.10">
    <property type="entry name" value="ACP-like"/>
    <property type="match status" value="2"/>
</dbReference>
<dbReference type="PROSITE" id="PS00606">
    <property type="entry name" value="KS3_1"/>
    <property type="match status" value="1"/>
</dbReference>
<dbReference type="GO" id="GO:0031177">
    <property type="term" value="F:phosphopantetheine binding"/>
    <property type="evidence" value="ECO:0007669"/>
    <property type="project" value="InterPro"/>
</dbReference>
<dbReference type="InterPro" id="IPR014030">
    <property type="entry name" value="Ketoacyl_synth_N"/>
</dbReference>
<dbReference type="InterPro" id="IPR013217">
    <property type="entry name" value="Methyltransf_12"/>
</dbReference>
<name>A0A370PKE2_ASPPH</name>
<dbReference type="InterPro" id="IPR018201">
    <property type="entry name" value="Ketoacyl_synth_AS"/>
</dbReference>
<dbReference type="InterPro" id="IPR020841">
    <property type="entry name" value="PKS_Beta-ketoAc_synthase_dom"/>
</dbReference>
<dbReference type="InterPro" id="IPR009081">
    <property type="entry name" value="PP-bd_ACP"/>
</dbReference>
<dbReference type="EMBL" id="KZ851852">
    <property type="protein sequence ID" value="RDK42646.1"/>
    <property type="molecule type" value="Genomic_DNA"/>
</dbReference>
<dbReference type="InterPro" id="IPR036291">
    <property type="entry name" value="NAD(P)-bd_dom_sf"/>
</dbReference>
<dbReference type="InterPro" id="IPR001227">
    <property type="entry name" value="Ac_transferase_dom_sf"/>
</dbReference>
<sequence>MSITQGLIHGVNWTPATVSDTPLAFQNIVFLVNPNANPEQLPHYQQQLGEAGYTTTVVKDAIQLESHLRSGTIVVHIPDVARDKDGVYDAAKASCASLIAAARILSKHRVHKLFSVFATPSEIAELGYAPLYGLARVLKMEVPDIFGGLFEVGSGSFPLKSLKYARGFDVVRISQSMPHTALLQPITNEPDEAVAQLRLQTGGTYLITGGTRGMGLEIAKWMGKRGAGNLVLVSRRGLSEGPQSSLSNDKNEALASCVKELEGQGVTVHVLAIDLSLPEAQKTLQQAIDGLQLPPVKGVVHAAGVAGYHTLDRCSPSDLDNTMAPKALGALALDSIFPPGSLDFFLLTSSVGQLVGFPGQLTYAPANAFLDGFAVYRRRQGDACTSIQWTCWRGVGLMAQNKSATRMILRGMQARGIADISPEEALAALERVSQLSTDQVAVVRAVTLEAEEPLRHPILQNITPRKSAQKSYLDYPVHSVAIVGMSCRTAAGDTADDLWRVIQTGQTTVREIDARRFPEAATRKGPKLWGNFLSDPKSFDHGFFKKSKRESAALDPHQRVLLETTYHALESAGWLAQEQLPETHEWSLSRDITGCFIGMNAPDYPLNLACHPASPYTGFGMLRSFAAGRLSHHFGWTGPSHTIDTACSSAMVAIHQACQAILAGEWGFLSETGPCKTFDARADGYCRGEAVGILVLKPLSRALQDGDEIHGVLLGTGNNQNINNTSITNPVLESQAALYRGVLARGGITPHQVSYVEAHGTGTRAGDPVEVEGIRQVLGGPERGSLLHIGGVKANIGHSEGASGVISLIKVLLMMKHRQITPQANFERLNQNIAALEPDRMAISTSLQEWRSPSGPLVALVNSYGASGNNAAALVASPPPLLTSSASPTSLASPGTPSAWPVLISAASKASLSAYCQKLKEQVVQPTLRPEMGVHLAFQLATKQNRQLDYLFATTATSLPELEVQLSTPDNHTMTLTTSPQPIVLLFSGQNGNSVPAAQSLYDASVTFRNYLHRCDEVVKSLDGPSLFPAVLDGIDGGDDIILRHAAAFAIQYSCGMTWLDSGVKPQAVCGHSFGEWAALTVAGTMTLEAGMKLVTGLTLMGETGRASIIQKFWGPDPGSMVAIEADLVGTRTTPSQHLEPFRRKHPKSTFDIACYNGPNHYVVAGRTTDIDLLETDLQEEKSRGAKLRFKVLRGMHAYHSIMADSIIQQCAQLSATIPFQTPTLPFESCHKDPWTGPGTNVIARNTRGPVFFADAIDRIVTRLGGSCTFLEAGIGGPIVAMARNALSHSLSPSQQSSHSFVAIGGKDPIRGLAEATVALWRNGHPFVQFWPFHAKQRESYLPVTLPPYQFEKHPHWLEYIPPLSSDRNPQPSQPPASSQRSGPCPHCGKEISQYPYIALNVTSPGQDYRQLATFRIGPRSHRYQELVKGHVVVGSPISPAAMYLELVAHAVVQAGHMGAASLSSEGHNIWIEALEIKAPLGLDPQRSVLLTLNRKSDGVLAFELCSTNPSSENVAASKPTSHATGVVIVGAKNSHMPTEATNRWARLTHLLEREPDIDALRGAMVYKVFSTMAKYSAGYRGLRYIVGKGGESAGIISMPVDAERDERARSPNDGIADPMVLDNFLQVAGAFVHSLRATDSPDDDESDMSYICTGMGSVGPLAKLPGGGSYRAYAKIQREDQKEVALDLLAFDTDTREVVWAVQGLKFSRVPRPSLARALAAANPSTGEEIRGVQAKPAGQQVASRKVMDPKVDQLLTSLSPPSHPPPPVIPQGLDVLDGVRQVLSRSLDVPPDDVSKQATLEELGTDSLVSAEIQAGIGERFGIDISTEEFAALTTVTDLCDLVRSRLGSDAGDSGVAMQPSDSGDDTGDEINTEWQKTVFEILSHSLEVPVANIQLDSALEDLGTDSLITPEILSNIKESLNVELSSTEFAALVDVRSLLTLLAGALGVDNARLTPATGSSSASDTVRLDTKSMHTAFQEVRRNFDAHAKIFQLTGYWEQVYPVQLQAVAAFILDAFEKLGCPIRTFQPGERLPPLQETLPKYHREVRRLWDILQEAGIVENQEAKIFVRGPAQLDCTPVKPAAQLSQELIAAFPPFASTHGLPDLLGPHLAECLTGQADPVSLLFGSERGRHLLEDFYANGPDLRAATQVLCDFVSAAISAHAQTVGGDGGEPFRILEVGAGTGGTTKHLIPLLQATGLPFTYTFTELSVSLLARARRTTFAGTPNMEFRKFDLEATPETELHGRYHLVISSNCVHATRDLRRSLQHIRQLLRPHDGCVALVELTQKLAWYDLVWGLLDGWWLFDDGRDYALQSPWAWERAMRDSGFAHVDWSECASRESRSVRVVCGFTNSSPERHQQLKAPSTLLHRATTSSTGGHNLFLCPDGFGAGAVFTALAPHLASVPDVSVYALSSPFVATAMDPTDLDQVPSIEELAGIYVAEIKRRQATGPYTLGGYSFGGVVAFEAARQLLEEGDIVERMVLIDSACPTFAHSMPFELVQFLDAIDATNNRGHGPVGASTHFTLAREQLRRYRVRPLPGPTKGLIRDVVLFSAREGVDKQDSVPRPQVRHAEQSIVDWFLDDRTDDSALGWEELLDNVRVVRTEGNHFSMMMTPWVDSWGPKLANVLVG</sequence>
<dbReference type="Pfam" id="PF00550">
    <property type="entry name" value="PP-binding"/>
    <property type="match status" value="2"/>
</dbReference>
<dbReference type="Gene3D" id="3.30.70.3290">
    <property type="match status" value="1"/>
</dbReference>
<dbReference type="Gene3D" id="3.40.47.10">
    <property type="match status" value="2"/>
</dbReference>
<dbReference type="SMART" id="SM00822">
    <property type="entry name" value="PKS_KR"/>
    <property type="match status" value="1"/>
</dbReference>
<feature type="region of interest" description="Disordered" evidence="7">
    <location>
        <begin position="1362"/>
        <end position="1385"/>
    </location>
</feature>
<dbReference type="InterPro" id="IPR020802">
    <property type="entry name" value="TesA-like"/>
</dbReference>
<evidence type="ECO:0000256" key="7">
    <source>
        <dbReference type="SAM" id="MobiDB-lite"/>
    </source>
</evidence>
<evidence type="ECO:0000256" key="5">
    <source>
        <dbReference type="ARBA" id="ARBA00023268"/>
    </source>
</evidence>
<evidence type="ECO:0000259" key="10">
    <source>
        <dbReference type="PROSITE" id="PS52019"/>
    </source>
</evidence>
<proteinExistence type="predicted"/>
<dbReference type="InterPro" id="IPR057326">
    <property type="entry name" value="KR_dom"/>
</dbReference>
<dbReference type="SUPFAM" id="SSF53901">
    <property type="entry name" value="Thiolase-like"/>
    <property type="match status" value="1"/>
</dbReference>
<dbReference type="InterPro" id="IPR014031">
    <property type="entry name" value="Ketoacyl_synth_C"/>
</dbReference>
<dbReference type="CDD" id="cd00833">
    <property type="entry name" value="PKS"/>
    <property type="match status" value="1"/>
</dbReference>
<dbReference type="Pfam" id="PF00109">
    <property type="entry name" value="ketoacyl-synt"/>
    <property type="match status" value="2"/>
</dbReference>
<accession>A0A370PKE2</accession>
<evidence type="ECO:0000259" key="9">
    <source>
        <dbReference type="PROSITE" id="PS52004"/>
    </source>
</evidence>
<dbReference type="CDD" id="cd05274">
    <property type="entry name" value="KR_FAS_SDR_x"/>
    <property type="match status" value="1"/>
</dbReference>
<evidence type="ECO:0000256" key="2">
    <source>
        <dbReference type="ARBA" id="ARBA00022450"/>
    </source>
</evidence>
<keyword evidence="5" id="KW-0511">Multifunctional enzyme</keyword>
<feature type="domain" description="Carrier" evidence="8">
    <location>
        <begin position="1872"/>
        <end position="1949"/>
    </location>
</feature>
<dbReference type="Pfam" id="PF00975">
    <property type="entry name" value="Thioesterase"/>
    <property type="match status" value="1"/>
</dbReference>
<dbReference type="Pfam" id="PF00698">
    <property type="entry name" value="Acyl_transf_1"/>
    <property type="match status" value="1"/>
</dbReference>
<evidence type="ECO:0000256" key="1">
    <source>
        <dbReference type="ARBA" id="ARBA00004721"/>
    </source>
</evidence>
<dbReference type="PANTHER" id="PTHR43775:SF21">
    <property type="entry name" value="NON-REDUCING POLYKETIDE SYNTHASE AUSA-RELATED"/>
    <property type="match status" value="1"/>
</dbReference>
<dbReference type="InterPro" id="IPR036736">
    <property type="entry name" value="ACP-like_sf"/>
</dbReference>
<evidence type="ECO:0000256" key="3">
    <source>
        <dbReference type="ARBA" id="ARBA00022553"/>
    </source>
</evidence>
<dbReference type="SUPFAM" id="SSF53335">
    <property type="entry name" value="S-adenosyl-L-methionine-dependent methyltransferases"/>
    <property type="match status" value="1"/>
</dbReference>
<gene>
    <name evidence="11" type="ORF">M752DRAFT_292826</name>
</gene>
<dbReference type="Gene3D" id="3.40.50.720">
    <property type="entry name" value="NAD(P)-binding Rossmann-like Domain"/>
    <property type="match status" value="1"/>
</dbReference>
<dbReference type="InterPro" id="IPR041068">
    <property type="entry name" value="HTH_51"/>
</dbReference>
<dbReference type="Gene3D" id="3.10.129.110">
    <property type="entry name" value="Polyketide synthase dehydratase"/>
    <property type="match status" value="1"/>
</dbReference>
<dbReference type="PANTHER" id="PTHR43775">
    <property type="entry name" value="FATTY ACID SYNTHASE"/>
    <property type="match status" value="1"/>
</dbReference>
<keyword evidence="4" id="KW-0808">Transferase</keyword>
<feature type="active site" description="Proton donor; for dehydratase activity" evidence="6">
    <location>
        <position position="1623"/>
    </location>
</feature>
<dbReference type="SUPFAM" id="SSF51735">
    <property type="entry name" value="NAD(P)-binding Rossmann-fold domains"/>
    <property type="match status" value="2"/>
</dbReference>
<dbReference type="InterPro" id="IPR029058">
    <property type="entry name" value="AB_hydrolase_fold"/>
</dbReference>
<dbReference type="PROSITE" id="PS52019">
    <property type="entry name" value="PKS_MFAS_DH"/>
    <property type="match status" value="1"/>
</dbReference>
<dbReference type="InterPro" id="IPR016035">
    <property type="entry name" value="Acyl_Trfase/lysoPLipase"/>
</dbReference>
<dbReference type="GO" id="GO:0006633">
    <property type="term" value="P:fatty acid biosynthetic process"/>
    <property type="evidence" value="ECO:0007669"/>
    <property type="project" value="InterPro"/>
</dbReference>
<comment type="pathway">
    <text evidence="1">Secondary metabolite biosynthesis; terpenoid biosynthesis.</text>
</comment>
<dbReference type="Gene3D" id="3.40.366.10">
    <property type="entry name" value="Malonyl-Coenzyme A Acyl Carrier Protein, domain 2"/>
    <property type="match status" value="1"/>
</dbReference>
<dbReference type="GO" id="GO:0004315">
    <property type="term" value="F:3-oxoacyl-[acyl-carrier-protein] synthase activity"/>
    <property type="evidence" value="ECO:0007669"/>
    <property type="project" value="InterPro"/>
</dbReference>
<dbReference type="InterPro" id="IPR049900">
    <property type="entry name" value="PKS_mFAS_DH"/>
</dbReference>
<dbReference type="GO" id="GO:0004312">
    <property type="term" value="F:fatty acid synthase activity"/>
    <property type="evidence" value="ECO:0007669"/>
    <property type="project" value="TreeGrafter"/>
</dbReference>
<feature type="region of interest" description="C-terminal hotdog fold" evidence="6">
    <location>
        <begin position="1558"/>
        <end position="1717"/>
    </location>
</feature>
<feature type="domain" description="Ketosynthase family 3 (KS3)" evidence="9">
    <location>
        <begin position="477"/>
        <end position="877"/>
    </location>
</feature>
<keyword evidence="2" id="KW-0596">Phosphopantetheine</keyword>
<dbReference type="SMART" id="SM00826">
    <property type="entry name" value="PKS_DH"/>
    <property type="match status" value="1"/>
</dbReference>
<dbReference type="Pfam" id="PF02801">
    <property type="entry name" value="Ketoacyl-synt_C"/>
    <property type="match status" value="1"/>
</dbReference>
<feature type="domain" description="PKS/mFAS DH" evidence="10">
    <location>
        <begin position="1395"/>
        <end position="1717"/>
    </location>
</feature>
<evidence type="ECO:0000256" key="6">
    <source>
        <dbReference type="PROSITE-ProRule" id="PRU01363"/>
    </source>
</evidence>
<dbReference type="Pfam" id="PF21089">
    <property type="entry name" value="PKS_DH_N"/>
    <property type="match status" value="1"/>
</dbReference>
<evidence type="ECO:0000313" key="12">
    <source>
        <dbReference type="Proteomes" id="UP000254937"/>
    </source>
</evidence>
<organism evidence="11 12">
    <name type="scientific">Aspergillus phoenicis ATCC 13157</name>
    <dbReference type="NCBI Taxonomy" id="1353007"/>
    <lineage>
        <taxon>Eukaryota</taxon>
        <taxon>Fungi</taxon>
        <taxon>Dikarya</taxon>
        <taxon>Ascomycota</taxon>
        <taxon>Pezizomycotina</taxon>
        <taxon>Eurotiomycetes</taxon>
        <taxon>Eurotiomycetidae</taxon>
        <taxon>Eurotiales</taxon>
        <taxon>Aspergillaceae</taxon>
        <taxon>Aspergillus</taxon>
    </lineage>
</organism>
<dbReference type="InterPro" id="IPR020807">
    <property type="entry name" value="PKS_DH"/>
</dbReference>
<dbReference type="SUPFAM" id="SSF53474">
    <property type="entry name" value="alpha/beta-Hydrolases"/>
    <property type="match status" value="1"/>
</dbReference>
<dbReference type="SMART" id="SM00823">
    <property type="entry name" value="PKS_PP"/>
    <property type="match status" value="2"/>
</dbReference>
<dbReference type="InterPro" id="IPR020806">
    <property type="entry name" value="PKS_PP-bd"/>
</dbReference>
<dbReference type="Pfam" id="PF08242">
    <property type="entry name" value="Methyltransf_12"/>
    <property type="match status" value="1"/>
</dbReference>
<reference evidence="11 12" key="1">
    <citation type="submission" date="2018-07" db="EMBL/GenBank/DDBJ databases">
        <title>Section-level genome sequencing of Aspergillus section Nigri to investigate inter- and intra-species variation.</title>
        <authorList>
            <consortium name="DOE Joint Genome Institute"/>
            <person name="Vesth T.C."/>
            <person name="Nybo J.L."/>
            <person name="Theobald S."/>
            <person name="Frisvad J.C."/>
            <person name="Larsen T.O."/>
            <person name="Nielsen K.F."/>
            <person name="Hoof J.B."/>
            <person name="Brandl J."/>
            <person name="Salamov A."/>
            <person name="Riley R."/>
            <person name="Gladden J.M."/>
            <person name="Phatale P."/>
            <person name="Nielsen M.T."/>
            <person name="Lyhne E.K."/>
            <person name="Kogle M.E."/>
            <person name="Strasser K."/>
            <person name="McDonnell E."/>
            <person name="Barry K."/>
            <person name="Clum A."/>
            <person name="Chen C."/>
            <person name="Nolan M."/>
            <person name="Sandor L."/>
            <person name="Kuo A."/>
            <person name="Lipzen A."/>
            <person name="Hainaut M."/>
            <person name="Drula E."/>
            <person name="Tsang A."/>
            <person name="Magnuson J.K."/>
            <person name="Henrissat B."/>
            <person name="Wiebenga A."/>
            <person name="Simmons B.A."/>
            <person name="Makela M.R."/>
            <person name="De vries R.P."/>
            <person name="Grigoriev I.V."/>
            <person name="Mortensen U.H."/>
            <person name="Baker S.E."/>
            <person name="Andersen M.R."/>
        </authorList>
    </citation>
    <scope>NUCLEOTIDE SEQUENCE [LARGE SCALE GENOMIC DNA]</scope>
    <source>
        <strain evidence="11 12">ATCC 13157</strain>
    </source>
</reference>
<dbReference type="GO" id="GO:0044550">
    <property type="term" value="P:secondary metabolite biosynthetic process"/>
    <property type="evidence" value="ECO:0007669"/>
    <property type="project" value="TreeGrafter"/>
</dbReference>
<dbReference type="InterPro" id="IPR050091">
    <property type="entry name" value="PKS_NRPS_Biosynth_Enz"/>
</dbReference>
<dbReference type="SMART" id="SM00827">
    <property type="entry name" value="PKS_AT"/>
    <property type="match status" value="1"/>
</dbReference>
<dbReference type="SMART" id="SM00825">
    <property type="entry name" value="PKS_KS"/>
    <property type="match status" value="1"/>
</dbReference>
<feature type="active site" description="Proton acceptor; for dehydratase activity" evidence="6">
    <location>
        <position position="1431"/>
    </location>
</feature>
<dbReference type="InterPro" id="IPR049552">
    <property type="entry name" value="PKS_DH_N"/>
</dbReference>
<feature type="region of interest" description="N-terminal hotdog fold" evidence="6">
    <location>
        <begin position="1395"/>
        <end position="1535"/>
    </location>
</feature>
<dbReference type="InterPro" id="IPR013968">
    <property type="entry name" value="PKS_KR"/>
</dbReference>
<evidence type="ECO:0000313" key="11">
    <source>
        <dbReference type="EMBL" id="RDK42646.1"/>
    </source>
</evidence>
<feature type="domain" description="Carrier" evidence="8">
    <location>
        <begin position="1775"/>
        <end position="1849"/>
    </location>
</feature>
<dbReference type="PROSITE" id="PS50075">
    <property type="entry name" value="CARRIER"/>
    <property type="match status" value="2"/>
</dbReference>
<dbReference type="InterPro" id="IPR014043">
    <property type="entry name" value="Acyl_transferase_dom"/>
</dbReference>
<dbReference type="PROSITE" id="PS52004">
    <property type="entry name" value="KS3_2"/>
    <property type="match status" value="1"/>
</dbReference>